<dbReference type="Pfam" id="PF11906">
    <property type="entry name" value="DUF3426"/>
    <property type="match status" value="1"/>
</dbReference>
<organism evidence="4 5">
    <name type="scientific">Spongiibacter pelagi</name>
    <dbReference type="NCBI Taxonomy" id="2760804"/>
    <lineage>
        <taxon>Bacteria</taxon>
        <taxon>Pseudomonadati</taxon>
        <taxon>Pseudomonadota</taxon>
        <taxon>Gammaproteobacteria</taxon>
        <taxon>Cellvibrionales</taxon>
        <taxon>Spongiibacteraceae</taxon>
        <taxon>Spongiibacter</taxon>
    </lineage>
</organism>
<proteinExistence type="predicted"/>
<evidence type="ECO:0000256" key="1">
    <source>
        <dbReference type="SAM" id="MobiDB-lite"/>
    </source>
</evidence>
<name>A0A927C2H8_9GAMM</name>
<keyword evidence="2" id="KW-1133">Transmembrane helix</keyword>
<feature type="domain" description="Zinc finger/thioredoxin putative" evidence="3">
    <location>
        <begin position="18"/>
        <end position="52"/>
    </location>
</feature>
<accession>A0A927C2H8</accession>
<evidence type="ECO:0000313" key="5">
    <source>
        <dbReference type="Proteomes" id="UP000610558"/>
    </source>
</evidence>
<dbReference type="InterPro" id="IPR011723">
    <property type="entry name" value="Znf/thioredoxin_put"/>
</dbReference>
<dbReference type="InterPro" id="IPR021834">
    <property type="entry name" value="DUF3426"/>
</dbReference>
<feature type="compositionally biased region" description="Polar residues" evidence="1">
    <location>
        <begin position="113"/>
        <end position="122"/>
    </location>
</feature>
<dbReference type="RefSeq" id="WP_190763715.1">
    <property type="nucleotide sequence ID" value="NZ_JACXLD010000003.1"/>
</dbReference>
<feature type="region of interest" description="Disordered" evidence="1">
    <location>
        <begin position="113"/>
        <end position="140"/>
    </location>
</feature>
<evidence type="ECO:0000256" key="2">
    <source>
        <dbReference type="SAM" id="Phobius"/>
    </source>
</evidence>
<evidence type="ECO:0000313" key="4">
    <source>
        <dbReference type="EMBL" id="MBD2858642.1"/>
    </source>
</evidence>
<dbReference type="Proteomes" id="UP000610558">
    <property type="component" value="Unassembled WGS sequence"/>
</dbReference>
<feature type="transmembrane region" description="Helical" evidence="2">
    <location>
        <begin position="168"/>
        <end position="187"/>
    </location>
</feature>
<keyword evidence="5" id="KW-1185">Reference proteome</keyword>
<comment type="caution">
    <text evidence="4">The sequence shown here is derived from an EMBL/GenBank/DDBJ whole genome shotgun (WGS) entry which is preliminary data.</text>
</comment>
<sequence length="331" mass="36833">MTDSIHADNKESNKSIHTRCPECETRFRVQDAQLQAAGGLVRCGVCMHIFNANTPALDTPLQETLEVENQIATIEAPQEAEIEETAPEALEPETPAIEAIQPEASQSEAIKSEVIQSKTSLPETDEATPVDESKPHSERSPLEILSSLNTHNHDFEHHQAPPAYRRGVWVLLCAIAALGIIGQLLLWKQQELLATPSGEKFLTLCESKHWPCENWLQKLSRESQVDAPKVQQLQSQNLLVRKHPEREHALQIDTIIVNNGSDAVPFPNLALRFSDLNDQELASRIFKPREYLAGELRGLSLLPPRQPVHIALAIVDPGPDAVNYRLELSPN</sequence>
<dbReference type="AlphaFoldDB" id="A0A927C2H8"/>
<evidence type="ECO:0000259" key="3">
    <source>
        <dbReference type="Pfam" id="PF13719"/>
    </source>
</evidence>
<reference evidence="4" key="1">
    <citation type="submission" date="2020-09" db="EMBL/GenBank/DDBJ databases">
        <authorList>
            <person name="Yoon J.-W."/>
        </authorList>
    </citation>
    <scope>NUCLEOTIDE SEQUENCE</scope>
    <source>
        <strain evidence="4">KMU-158</strain>
    </source>
</reference>
<dbReference type="Pfam" id="PF13719">
    <property type="entry name" value="Zn_ribbon_5"/>
    <property type="match status" value="1"/>
</dbReference>
<dbReference type="NCBIfam" id="TIGR02098">
    <property type="entry name" value="MJ0042_CXXC"/>
    <property type="match status" value="1"/>
</dbReference>
<feature type="compositionally biased region" description="Basic and acidic residues" evidence="1">
    <location>
        <begin position="131"/>
        <end position="140"/>
    </location>
</feature>
<gene>
    <name evidence="4" type="ORF">IB286_06425</name>
</gene>
<keyword evidence="2" id="KW-0472">Membrane</keyword>
<dbReference type="EMBL" id="JACXLD010000003">
    <property type="protein sequence ID" value="MBD2858642.1"/>
    <property type="molecule type" value="Genomic_DNA"/>
</dbReference>
<keyword evidence="2" id="KW-0812">Transmembrane</keyword>
<protein>
    <submittedName>
        <fullName evidence="4">DUF3426 domain-containing protein</fullName>
    </submittedName>
</protein>